<dbReference type="InterPro" id="IPR002110">
    <property type="entry name" value="Ankyrin_rpt"/>
</dbReference>
<dbReference type="Gene3D" id="1.25.40.20">
    <property type="entry name" value="Ankyrin repeat-containing domain"/>
    <property type="match status" value="1"/>
</dbReference>
<dbReference type="EMBL" id="MT418680">
    <property type="protein sequence ID" value="QKF94497.1"/>
    <property type="molecule type" value="Genomic_DNA"/>
</dbReference>
<organism evidence="1 2">
    <name type="scientific">Fadolivirus FV1/VV64</name>
    <dbReference type="NCBI Taxonomy" id="3070911"/>
    <lineage>
        <taxon>Viruses</taxon>
        <taxon>Varidnaviria</taxon>
        <taxon>Bamfordvirae</taxon>
        <taxon>Nucleocytoviricota</taxon>
        <taxon>Megaviricetes</taxon>
        <taxon>Imitervirales</taxon>
        <taxon>Mimiviridae</taxon>
        <taxon>Klosneuvirinae</taxon>
        <taxon>Fadolivirus</taxon>
        <taxon>Fadolivirus algeromassiliense</taxon>
    </lineage>
</organism>
<evidence type="ECO:0000313" key="1">
    <source>
        <dbReference type="EMBL" id="QKF94497.1"/>
    </source>
</evidence>
<dbReference type="Pfam" id="PF12796">
    <property type="entry name" value="Ank_2"/>
    <property type="match status" value="1"/>
</dbReference>
<dbReference type="SUPFAM" id="SSF48403">
    <property type="entry name" value="Ankyrin repeat"/>
    <property type="match status" value="1"/>
</dbReference>
<sequence length="465" mass="53302">MLLNNIMNNFEDTVPGLKISNICMQSFPCQHHVIMDDTELIMFGQEIYQYCIDHNCPVPEHFAYCKTIIEKKHFNNLIESNNLEEFKNNELMENDYNKTEFLKKAIQMNKINFIKYLVEEKDALVTYECLVECTKSSNLLNIFKYLLDNSNIDVNHSGMHYIGHGGNNLLSLASYHNNLPLVKYLIEERNVSLTQPDNQTKPLIEAYHNQNGGMSEMVGYLVNKSIENHVVYYGKDIQVIKKMGLYDVFLEHNMIYNANGKSDVQVVYDGSGYVDGAELFFGKNQFIYELENIIYTNLHNHANIVCCLPVTKCAIKSIDIAIDANMDNVITDCLLNFGGSEISLKKTINGNTLHFSFVPLNPISYIQAVFTSKQLKFKIANQLSDNLFIKDLTVKIVFTEDKFANETNIISIKIDDKTEYKISCGTAIFVDLTELEEEIKEMNEIMEEENLEPSDDNIESFVITI</sequence>
<protein>
    <submittedName>
        <fullName evidence="1">Ankyrin repeat protein</fullName>
    </submittedName>
</protein>
<proteinExistence type="predicted"/>
<accession>A0A7D3V931</accession>
<dbReference type="InterPro" id="IPR036770">
    <property type="entry name" value="Ankyrin_rpt-contain_sf"/>
</dbReference>
<keyword evidence="2" id="KW-1185">Reference proteome</keyword>
<gene>
    <name evidence="1" type="ORF">Fadolivirus_1_1039</name>
</gene>
<evidence type="ECO:0000313" key="2">
    <source>
        <dbReference type="Proteomes" id="UP001162001"/>
    </source>
</evidence>
<dbReference type="Proteomes" id="UP001162001">
    <property type="component" value="Segment"/>
</dbReference>
<name>A0A7D3V931_9VIRU</name>
<reference evidence="1 2" key="1">
    <citation type="submission" date="2020-04" db="EMBL/GenBank/DDBJ databases">
        <title>Advantages and limits of metagenomic assembly and binning of a giant virus.</title>
        <authorList>
            <person name="Schulz F."/>
            <person name="Andreani J."/>
            <person name="Francis R."/>
            <person name="Boudjemaa H."/>
            <person name="Bou Khalil J.Y."/>
            <person name="Lee J."/>
            <person name="La Scola B."/>
            <person name="Woyke T."/>
        </authorList>
    </citation>
    <scope>NUCLEOTIDE SEQUENCE [LARGE SCALE GENOMIC DNA]</scope>
    <source>
        <strain evidence="1 2">FV1/VV64</strain>
    </source>
</reference>